<evidence type="ECO:0000256" key="1">
    <source>
        <dbReference type="SAM" id="SignalP"/>
    </source>
</evidence>
<feature type="domain" description="SAM" evidence="2">
    <location>
        <begin position="19"/>
        <end position="57"/>
    </location>
</feature>
<keyword evidence="1" id="KW-0732">Signal</keyword>
<accession>A0A8H7W848</accession>
<dbReference type="Gene3D" id="1.10.150.50">
    <property type="entry name" value="Transcription Factor, Ets-1"/>
    <property type="match status" value="1"/>
</dbReference>
<name>A0A8H7W848_9HELO</name>
<reference evidence="3" key="1">
    <citation type="submission" date="2021-02" db="EMBL/GenBank/DDBJ databases">
        <title>Genome sequence Cadophora malorum strain M34.</title>
        <authorList>
            <person name="Stefanovic E."/>
            <person name="Vu D."/>
            <person name="Scully C."/>
            <person name="Dijksterhuis J."/>
            <person name="Roader J."/>
            <person name="Houbraken J."/>
        </authorList>
    </citation>
    <scope>NUCLEOTIDE SEQUENCE</scope>
    <source>
        <strain evidence="3">M34</strain>
    </source>
</reference>
<evidence type="ECO:0000313" key="4">
    <source>
        <dbReference type="Proteomes" id="UP000664132"/>
    </source>
</evidence>
<dbReference type="OrthoDB" id="1919336at2759"/>
<dbReference type="SUPFAM" id="SSF47769">
    <property type="entry name" value="SAM/Pointed domain"/>
    <property type="match status" value="1"/>
</dbReference>
<feature type="chain" id="PRO_5034999057" description="SAM domain-containing protein" evidence="1">
    <location>
        <begin position="17"/>
        <end position="136"/>
    </location>
</feature>
<organism evidence="3 4">
    <name type="scientific">Cadophora malorum</name>
    <dbReference type="NCBI Taxonomy" id="108018"/>
    <lineage>
        <taxon>Eukaryota</taxon>
        <taxon>Fungi</taxon>
        <taxon>Dikarya</taxon>
        <taxon>Ascomycota</taxon>
        <taxon>Pezizomycotina</taxon>
        <taxon>Leotiomycetes</taxon>
        <taxon>Helotiales</taxon>
        <taxon>Ploettnerulaceae</taxon>
        <taxon>Cadophora</taxon>
    </lineage>
</organism>
<evidence type="ECO:0000259" key="2">
    <source>
        <dbReference type="Pfam" id="PF00536"/>
    </source>
</evidence>
<dbReference type="InterPro" id="IPR013761">
    <property type="entry name" value="SAM/pointed_sf"/>
</dbReference>
<dbReference type="Pfam" id="PF00536">
    <property type="entry name" value="SAM_1"/>
    <property type="match status" value="1"/>
</dbReference>
<proteinExistence type="predicted"/>
<gene>
    <name evidence="3" type="ORF">IFR04_007981</name>
</gene>
<dbReference type="InterPro" id="IPR001660">
    <property type="entry name" value="SAM"/>
</dbReference>
<feature type="signal peptide" evidence="1">
    <location>
        <begin position="1"/>
        <end position="16"/>
    </location>
</feature>
<dbReference type="EMBL" id="JAFJYH010000118">
    <property type="protein sequence ID" value="KAG4418857.1"/>
    <property type="molecule type" value="Genomic_DNA"/>
</dbReference>
<evidence type="ECO:0000313" key="3">
    <source>
        <dbReference type="EMBL" id="KAG4418857.1"/>
    </source>
</evidence>
<dbReference type="Proteomes" id="UP000664132">
    <property type="component" value="Unassembled WGS sequence"/>
</dbReference>
<keyword evidence="4" id="KW-1185">Reference proteome</keyword>
<protein>
    <recommendedName>
        <fullName evidence="2">SAM domain-containing protein</fullName>
    </recommendedName>
</protein>
<sequence>MHLQLVLARLGITCYWQLLFEAGFDTWEVLKDITERDMQAIGMRLGHRRRLQREIATARGHPINAALDQSVICCCIVSGSQTCVMRVERMAQYLQGPTGSSFGLMHASNSRSDSALGGSVIPDGFPWDLDSVSPVI</sequence>
<comment type="caution">
    <text evidence="3">The sequence shown here is derived from an EMBL/GenBank/DDBJ whole genome shotgun (WGS) entry which is preliminary data.</text>
</comment>
<dbReference type="AlphaFoldDB" id="A0A8H7W848"/>